<organism evidence="2 3">
    <name type="scientific">Apatococcus fuscideae</name>
    <dbReference type="NCBI Taxonomy" id="2026836"/>
    <lineage>
        <taxon>Eukaryota</taxon>
        <taxon>Viridiplantae</taxon>
        <taxon>Chlorophyta</taxon>
        <taxon>core chlorophytes</taxon>
        <taxon>Trebouxiophyceae</taxon>
        <taxon>Chlorellales</taxon>
        <taxon>Chlorellaceae</taxon>
        <taxon>Apatococcus</taxon>
    </lineage>
</organism>
<evidence type="ECO:0000256" key="1">
    <source>
        <dbReference type="SAM" id="MobiDB-lite"/>
    </source>
</evidence>
<sequence length="383" mass="42607">MSAEGKPAEERNANTLSLVACPSVGMTGGSGDPDCSQSPVEQSSRDLLLHAHTSLVDQVASQLEAKHQKERDQACRAVKEKCEADTEAQLKRLRSSCEQEGADARQQLEAALAESKQMSALRDVHTKQFRYIARGCEVSSGSVPRQIFEAEPGSLLNRMYNGEWEYAKDDTGRALVNSSPAHWACILDWLSFGCVPIQPTQTFLAECRYWQLSNLLAQIEEQQKTTPAQPDVQTVFKKADTYDVTRCPHNKGGKWGFILEGHILNFETSLTANPEIEFKAWGMSWSFRLGHLRPDLEGEGMLSCKGPKITKTCFSVTLGPEEYAWSPRRITSAFFFEGGTTRFCYAWLPAEVERLQHPPCVDWNGSLPIRIELLFAAAAKAGK</sequence>
<dbReference type="Gene3D" id="3.30.710.10">
    <property type="entry name" value="Potassium Channel Kv1.1, Chain A"/>
    <property type="match status" value="1"/>
</dbReference>
<evidence type="ECO:0000313" key="3">
    <source>
        <dbReference type="Proteomes" id="UP001485043"/>
    </source>
</evidence>
<reference evidence="2 3" key="1">
    <citation type="journal article" date="2024" name="Nat. Commun.">
        <title>Phylogenomics reveals the evolutionary origins of lichenization in chlorophyte algae.</title>
        <authorList>
            <person name="Puginier C."/>
            <person name="Libourel C."/>
            <person name="Otte J."/>
            <person name="Skaloud P."/>
            <person name="Haon M."/>
            <person name="Grisel S."/>
            <person name="Petersen M."/>
            <person name="Berrin J.G."/>
            <person name="Delaux P.M."/>
            <person name="Dal Grande F."/>
            <person name="Keller J."/>
        </authorList>
    </citation>
    <scope>NUCLEOTIDE SEQUENCE [LARGE SCALE GENOMIC DNA]</scope>
    <source>
        <strain evidence="2 3">SAG 2523</strain>
    </source>
</reference>
<gene>
    <name evidence="2" type="ORF">WJX84_001316</name>
</gene>
<dbReference type="SUPFAM" id="SSF54695">
    <property type="entry name" value="POZ domain"/>
    <property type="match status" value="1"/>
</dbReference>
<dbReference type="EMBL" id="JALJOV010000213">
    <property type="protein sequence ID" value="KAK9865831.1"/>
    <property type="molecule type" value="Genomic_DNA"/>
</dbReference>
<dbReference type="Proteomes" id="UP001485043">
    <property type="component" value="Unassembled WGS sequence"/>
</dbReference>
<accession>A0AAW1TBJ1</accession>
<dbReference type="AlphaFoldDB" id="A0AAW1TBJ1"/>
<evidence type="ECO:0000313" key="2">
    <source>
        <dbReference type="EMBL" id="KAK9865831.1"/>
    </source>
</evidence>
<name>A0AAW1TBJ1_9CHLO</name>
<proteinExistence type="predicted"/>
<comment type="caution">
    <text evidence="2">The sequence shown here is derived from an EMBL/GenBank/DDBJ whole genome shotgun (WGS) entry which is preliminary data.</text>
</comment>
<protein>
    <submittedName>
        <fullName evidence="2">Uncharacterized protein</fullName>
    </submittedName>
</protein>
<keyword evidence="3" id="KW-1185">Reference proteome</keyword>
<dbReference type="InterPro" id="IPR011333">
    <property type="entry name" value="SKP1/BTB/POZ_sf"/>
</dbReference>
<feature type="region of interest" description="Disordered" evidence="1">
    <location>
        <begin position="24"/>
        <end position="43"/>
    </location>
</feature>